<accession>A0ABT4Z9E6</accession>
<evidence type="ECO:0000313" key="1">
    <source>
        <dbReference type="EMBL" id="MDB6175974.1"/>
    </source>
</evidence>
<reference evidence="1" key="1">
    <citation type="submission" date="2022-12" db="EMBL/GenBank/DDBJ databases">
        <title>Paracoccus onchidii sp. nov., isolated from a marine invertebrate from the South China Sea.</title>
        <authorList>
            <person name="Xu S."/>
            <person name="Liu Z."/>
            <person name="Xu Y."/>
        </authorList>
    </citation>
    <scope>NUCLEOTIDE SEQUENCE</scope>
    <source>
        <strain evidence="1">Z330</strain>
    </source>
</reference>
<gene>
    <name evidence="1" type="ORF">PAF17_00445</name>
</gene>
<dbReference type="Gene3D" id="1.10.150.240">
    <property type="entry name" value="Putative phosphatase, domain 2"/>
    <property type="match status" value="1"/>
</dbReference>
<organism evidence="1 2">
    <name type="scientific">Paracoccus onchidii</name>
    <dbReference type="NCBI Taxonomy" id="3017813"/>
    <lineage>
        <taxon>Bacteria</taxon>
        <taxon>Pseudomonadati</taxon>
        <taxon>Pseudomonadota</taxon>
        <taxon>Alphaproteobacteria</taxon>
        <taxon>Rhodobacterales</taxon>
        <taxon>Paracoccaceae</taxon>
        <taxon>Paracoccus</taxon>
    </lineage>
</organism>
<dbReference type="InterPro" id="IPR036412">
    <property type="entry name" value="HAD-like_sf"/>
</dbReference>
<dbReference type="SUPFAM" id="SSF56784">
    <property type="entry name" value="HAD-like"/>
    <property type="match status" value="1"/>
</dbReference>
<dbReference type="InterPro" id="IPR050155">
    <property type="entry name" value="HAD-like_hydrolase_sf"/>
</dbReference>
<dbReference type="PANTHER" id="PTHR43434:SF24">
    <property type="entry name" value="HYDROLASE-RELATED"/>
    <property type="match status" value="1"/>
</dbReference>
<dbReference type="Proteomes" id="UP001165641">
    <property type="component" value="Unassembled WGS sequence"/>
</dbReference>
<dbReference type="InterPro" id="IPR023214">
    <property type="entry name" value="HAD_sf"/>
</dbReference>
<comment type="caution">
    <text evidence="1">The sequence shown here is derived from an EMBL/GenBank/DDBJ whole genome shotgun (WGS) entry which is preliminary data.</text>
</comment>
<sequence>MRLIVFDVDGTLVDSQHHIHGAMSRALEFAGLEPVSRPRILGTVGLSLPAAIAQIAPEADAPTQARILSCYKAAYLQARLAKDAPLYPGALACLGRLGARDDVLLAVATGKSRRGLSALLEAHGLTNRFVSLQTADDHPSKPNPEMLVAAMAESGAAVTETVMVGDTTFDMEMARGAGVAALGVAWGYHPDAALTQAGASAVARDFSMLEDLIEEWMA</sequence>
<dbReference type="InterPro" id="IPR023198">
    <property type="entry name" value="PGP-like_dom2"/>
</dbReference>
<dbReference type="GO" id="GO:0016787">
    <property type="term" value="F:hydrolase activity"/>
    <property type="evidence" value="ECO:0007669"/>
    <property type="project" value="UniProtKB-KW"/>
</dbReference>
<dbReference type="Pfam" id="PF13419">
    <property type="entry name" value="HAD_2"/>
    <property type="match status" value="1"/>
</dbReference>
<keyword evidence="2" id="KW-1185">Reference proteome</keyword>
<dbReference type="SFLD" id="SFLDG01129">
    <property type="entry name" value="C1.5:_HAD__Beta-PGM__Phosphata"/>
    <property type="match status" value="1"/>
</dbReference>
<dbReference type="Gene3D" id="3.40.50.1000">
    <property type="entry name" value="HAD superfamily/HAD-like"/>
    <property type="match status" value="1"/>
</dbReference>
<evidence type="ECO:0000313" key="2">
    <source>
        <dbReference type="Proteomes" id="UP001165641"/>
    </source>
</evidence>
<dbReference type="PANTHER" id="PTHR43434">
    <property type="entry name" value="PHOSPHOGLYCOLATE PHOSPHATASE"/>
    <property type="match status" value="1"/>
</dbReference>
<keyword evidence="1" id="KW-0378">Hydrolase</keyword>
<proteinExistence type="predicted"/>
<dbReference type="SFLD" id="SFLDS00003">
    <property type="entry name" value="Haloacid_Dehalogenase"/>
    <property type="match status" value="1"/>
</dbReference>
<protein>
    <submittedName>
        <fullName evidence="1">HAD-IA family hydrolase</fullName>
    </submittedName>
</protein>
<dbReference type="InterPro" id="IPR006439">
    <property type="entry name" value="HAD-SF_hydro_IA"/>
</dbReference>
<dbReference type="RefSeq" id="WP_271887109.1">
    <property type="nucleotide sequence ID" value="NZ_JAQBIE010000001.1"/>
</dbReference>
<dbReference type="EMBL" id="JAQBIE010000001">
    <property type="protein sequence ID" value="MDB6175974.1"/>
    <property type="molecule type" value="Genomic_DNA"/>
</dbReference>
<dbReference type="NCBIfam" id="TIGR01549">
    <property type="entry name" value="HAD-SF-IA-v1"/>
    <property type="match status" value="1"/>
</dbReference>
<name>A0ABT4Z9E6_9RHOB</name>
<dbReference type="InterPro" id="IPR041492">
    <property type="entry name" value="HAD_2"/>
</dbReference>